<comment type="caution">
    <text evidence="1">The sequence shown here is derived from an EMBL/GenBank/DDBJ whole genome shotgun (WGS) entry which is preliminary data.</text>
</comment>
<dbReference type="Proteomes" id="UP001589785">
    <property type="component" value="Unassembled WGS sequence"/>
</dbReference>
<sequence>MDLYRSLCDGKKDVEWGLYEAFYQETKNGKDMKTYKALFEKAVEEIVGKMDQQLMLNIFSLGNLDALATNANTSLQDFEIVSYLIIEG</sequence>
<name>A0ABV6GSK6_9BACL</name>
<dbReference type="EMBL" id="JBHLVN010000037">
    <property type="protein sequence ID" value="MFC0297481.1"/>
    <property type="molecule type" value="Genomic_DNA"/>
</dbReference>
<dbReference type="RefSeq" id="WP_066232762.1">
    <property type="nucleotide sequence ID" value="NZ_JBHLVN010000037.1"/>
</dbReference>
<evidence type="ECO:0000313" key="1">
    <source>
        <dbReference type="EMBL" id="MFC0297481.1"/>
    </source>
</evidence>
<proteinExistence type="predicted"/>
<evidence type="ECO:0000313" key="2">
    <source>
        <dbReference type="Proteomes" id="UP001589785"/>
    </source>
</evidence>
<organism evidence="1 2">
    <name type="scientific">Geobacillus jurassicus</name>
    <dbReference type="NCBI Taxonomy" id="235932"/>
    <lineage>
        <taxon>Bacteria</taxon>
        <taxon>Bacillati</taxon>
        <taxon>Bacillota</taxon>
        <taxon>Bacilli</taxon>
        <taxon>Bacillales</taxon>
        <taxon>Anoxybacillaceae</taxon>
        <taxon>Geobacillus</taxon>
    </lineage>
</organism>
<accession>A0ABV6GSK6</accession>
<protein>
    <submittedName>
        <fullName evidence="1">Uncharacterized protein</fullName>
    </submittedName>
</protein>
<reference evidence="1 2" key="1">
    <citation type="submission" date="2024-09" db="EMBL/GenBank/DDBJ databases">
        <authorList>
            <person name="Sun Q."/>
            <person name="Mori K."/>
        </authorList>
    </citation>
    <scope>NUCLEOTIDE SEQUENCE [LARGE SCALE GENOMIC DNA]</scope>
    <source>
        <strain evidence="1 2">CCM 7224</strain>
    </source>
</reference>
<gene>
    <name evidence="1" type="ORF">ACFFHQ_08550</name>
</gene>
<keyword evidence="2" id="KW-1185">Reference proteome</keyword>